<keyword evidence="3" id="KW-1185">Reference proteome</keyword>
<dbReference type="Pfam" id="PF13185">
    <property type="entry name" value="GAF_2"/>
    <property type="match status" value="1"/>
</dbReference>
<gene>
    <name evidence="2" type="ORF">SAMN02745130_01595</name>
</gene>
<dbReference type="AlphaFoldDB" id="A0A1T4WG65"/>
<dbReference type="Proteomes" id="UP000190460">
    <property type="component" value="Unassembled WGS sequence"/>
</dbReference>
<evidence type="ECO:0000313" key="3">
    <source>
        <dbReference type="Proteomes" id="UP000190460"/>
    </source>
</evidence>
<dbReference type="Gene3D" id="3.30.450.40">
    <property type="match status" value="1"/>
</dbReference>
<dbReference type="RefSeq" id="WP_078922058.1">
    <property type="nucleotide sequence ID" value="NZ_FUYB01000005.1"/>
</dbReference>
<reference evidence="2 3" key="1">
    <citation type="submission" date="2017-02" db="EMBL/GenBank/DDBJ databases">
        <authorList>
            <person name="Peterson S.W."/>
        </authorList>
    </citation>
    <scope>NUCLEOTIDE SEQUENCE [LARGE SCALE GENOMIC DNA]</scope>
    <source>
        <strain evidence="2 3">ATCC 49788</strain>
    </source>
</reference>
<organism evidence="2 3">
    <name type="scientific">Thiothrix eikelboomii</name>
    <dbReference type="NCBI Taxonomy" id="92487"/>
    <lineage>
        <taxon>Bacteria</taxon>
        <taxon>Pseudomonadati</taxon>
        <taxon>Pseudomonadota</taxon>
        <taxon>Gammaproteobacteria</taxon>
        <taxon>Thiotrichales</taxon>
        <taxon>Thiotrichaceae</taxon>
        <taxon>Thiothrix</taxon>
    </lineage>
</organism>
<evidence type="ECO:0000313" key="2">
    <source>
        <dbReference type="EMBL" id="SKA75895.1"/>
    </source>
</evidence>
<accession>A0A1T4WG65</accession>
<protein>
    <submittedName>
        <fullName evidence="2">GAF domain-containing protein</fullName>
    </submittedName>
</protein>
<dbReference type="InterPro" id="IPR003018">
    <property type="entry name" value="GAF"/>
</dbReference>
<dbReference type="SUPFAM" id="SSF55781">
    <property type="entry name" value="GAF domain-like"/>
    <property type="match status" value="1"/>
</dbReference>
<feature type="domain" description="GAF" evidence="1">
    <location>
        <begin position="432"/>
        <end position="586"/>
    </location>
</feature>
<evidence type="ECO:0000259" key="1">
    <source>
        <dbReference type="SMART" id="SM00065"/>
    </source>
</evidence>
<dbReference type="SMART" id="SM00065">
    <property type="entry name" value="GAF"/>
    <property type="match status" value="1"/>
</dbReference>
<proteinExistence type="predicted"/>
<dbReference type="EMBL" id="FUYB01000005">
    <property type="protein sequence ID" value="SKA75895.1"/>
    <property type="molecule type" value="Genomic_DNA"/>
</dbReference>
<dbReference type="STRING" id="92487.SAMN02745130_01595"/>
<name>A0A1T4WG65_9GAMM</name>
<dbReference type="OrthoDB" id="7061812at2"/>
<sequence length="903" mass="104572">MSWLQPTPENKQDIQQLREERPELYAYAQVLALALRIDSRLLRNLRLRFLPKSSVELETELWFSPLIHTRNVQAATMYSGIARALCDALKNENLERFASAKTEIGKLTRHWPETDRIEQEMRWAVLEGDEQALKNNVQRILKTLTVAEGDVEKRELARWVKGTLPILNGTKQADTGQQWLSQYVVASLGLAGNWWAENAELQPLPAVLVSALPTVKKQKIGLRLRPGILEVLNPEKGLEMIEISVPLPTTVILRPSEDTKYSDIELYPFWIGEKIYIPRNINSLDLQMIDGSLFQIIHTTTEESLIYRCRKCQHIHTVLKSDLILDYEVVGSDPDRGMGTEYQYQTIEYVNCQACDNGMTFIFNVWEYPIGIKNHETIESEDADIIESFSQSINFYEEDDWHDSSQAIDPMNEERNLLRKFEDKLLNTSQKDINDILHLTKSFISEVIFADNLYIALYDEGKNEIHFPLILKDGSPLEISSRLLDEKKRGKTEEIILTGHPILHRTLKESYDFYQNPYMEEFIGNPLASWIGVPIKSLQRQVIGVIAAYHPDKENIYSESDLLFLEKVAEILSAKMSALFEEKRSNIKPNLLVFGKDFDLLNSVIGQIGKLYRSVTLDVTHNLEEMLDKIEVNVFDAIILIEERYLRYISKESKKPIILIQNNMRKKEIEYDEATRIFRVDLSKMDSIIPILLNAILRPMKIGFSYSATEYKIEGKDIFFQIESLLIQKLPFISFANDFNKQSSYSSLNEYIDILSKTGFLIVFISQKFLHSIYGMLELIELTKSENKEVFFIILKSAIDFIHDPNKQDLLIEHWKSQETKLKKDLEHSSLSQHDAFMLSKNQEIITSIPQIIKFIRYAHISITEEMIDGDFIDLIKAIHNNLKKNQDYEAIYNILDEPYFIS</sequence>
<dbReference type="InterPro" id="IPR029016">
    <property type="entry name" value="GAF-like_dom_sf"/>
</dbReference>